<sequence>MSRDAVEQRLAKHDATAALTCEKLQTKKITPHTLRHTTAMTFVCDRLSLGRFSQECKPSWRPISGQKSGKN</sequence>
<keyword evidence="2" id="KW-1185">Reference proteome</keyword>
<dbReference type="EMBL" id="JAVDYI010000001">
    <property type="protein sequence ID" value="MDR7358423.1"/>
    <property type="molecule type" value="Genomic_DNA"/>
</dbReference>
<proteinExistence type="predicted"/>
<evidence type="ECO:0000313" key="2">
    <source>
        <dbReference type="Proteomes" id="UP001183817"/>
    </source>
</evidence>
<reference evidence="1 2" key="1">
    <citation type="submission" date="2023-07" db="EMBL/GenBank/DDBJ databases">
        <title>Sequencing the genomes of 1000 actinobacteria strains.</title>
        <authorList>
            <person name="Klenk H.-P."/>
        </authorList>
    </citation>
    <scope>NUCLEOTIDE SEQUENCE [LARGE SCALE GENOMIC DNA]</scope>
    <source>
        <strain evidence="1 2">DSM 20167</strain>
    </source>
</reference>
<dbReference type="RefSeq" id="WP_310290221.1">
    <property type="nucleotide sequence ID" value="NZ_BAAAWO010000001.1"/>
</dbReference>
<accession>A0ABU2BL28</accession>
<organism evidence="1 2">
    <name type="scientific">Paeniglutamicibacter sulfureus</name>
    <dbReference type="NCBI Taxonomy" id="43666"/>
    <lineage>
        <taxon>Bacteria</taxon>
        <taxon>Bacillati</taxon>
        <taxon>Actinomycetota</taxon>
        <taxon>Actinomycetes</taxon>
        <taxon>Micrococcales</taxon>
        <taxon>Micrococcaceae</taxon>
        <taxon>Paeniglutamicibacter</taxon>
    </lineage>
</organism>
<name>A0ABU2BL28_9MICC</name>
<dbReference type="Proteomes" id="UP001183817">
    <property type="component" value="Unassembled WGS sequence"/>
</dbReference>
<protein>
    <submittedName>
        <fullName evidence="1">Integrase</fullName>
    </submittedName>
</protein>
<gene>
    <name evidence="1" type="ORF">J2S64_002114</name>
</gene>
<evidence type="ECO:0000313" key="1">
    <source>
        <dbReference type="EMBL" id="MDR7358423.1"/>
    </source>
</evidence>
<comment type="caution">
    <text evidence="1">The sequence shown here is derived from an EMBL/GenBank/DDBJ whole genome shotgun (WGS) entry which is preliminary data.</text>
</comment>